<evidence type="ECO:0000313" key="2">
    <source>
        <dbReference type="EnsemblPlants" id="cds.novel_model_7130_5bd9a17a"/>
    </source>
</evidence>
<feature type="transmembrane region" description="Helical" evidence="1">
    <location>
        <begin position="60"/>
        <end position="79"/>
    </location>
</feature>
<keyword evidence="3" id="KW-1185">Reference proteome</keyword>
<dbReference type="Gramene" id="novel_model_7130_5bd9a17a">
    <property type="protein sequence ID" value="cds.novel_model_7130_5bd9a17a"/>
    <property type="gene ID" value="novel_gene_3752_5bd9a17a"/>
</dbReference>
<evidence type="ECO:0000313" key="3">
    <source>
        <dbReference type="Proteomes" id="UP000596661"/>
    </source>
</evidence>
<protein>
    <submittedName>
        <fullName evidence="2">Uncharacterized protein</fullName>
    </submittedName>
</protein>
<sequence length="98" mass="12053">MVMRNIICYVLLCQISSTKNIYIYNSGVHGKARHFSSLLIIFSFFPFFFLFFYNLYLINYKYLCIFVLFYLYIYIYIYIYEHGNSEEIVTEELYYIKI</sequence>
<feature type="transmembrane region" description="Helical" evidence="1">
    <location>
        <begin position="34"/>
        <end position="53"/>
    </location>
</feature>
<keyword evidence="1" id="KW-0472">Membrane</keyword>
<reference evidence="2" key="1">
    <citation type="submission" date="2021-03" db="UniProtKB">
        <authorList>
            <consortium name="EnsemblPlants"/>
        </authorList>
    </citation>
    <scope>IDENTIFICATION</scope>
</reference>
<accession>A0A803RAP1</accession>
<dbReference type="AlphaFoldDB" id="A0A803RAP1"/>
<dbReference type="EMBL" id="UZAU01000814">
    <property type="status" value="NOT_ANNOTATED_CDS"/>
    <property type="molecule type" value="Genomic_DNA"/>
</dbReference>
<dbReference type="Proteomes" id="UP000596661">
    <property type="component" value="Unassembled WGS sequence"/>
</dbReference>
<organism evidence="2 3">
    <name type="scientific">Cannabis sativa</name>
    <name type="common">Hemp</name>
    <name type="synonym">Marijuana</name>
    <dbReference type="NCBI Taxonomy" id="3483"/>
    <lineage>
        <taxon>Eukaryota</taxon>
        <taxon>Viridiplantae</taxon>
        <taxon>Streptophyta</taxon>
        <taxon>Embryophyta</taxon>
        <taxon>Tracheophyta</taxon>
        <taxon>Spermatophyta</taxon>
        <taxon>Magnoliopsida</taxon>
        <taxon>eudicotyledons</taxon>
        <taxon>Gunneridae</taxon>
        <taxon>Pentapetalae</taxon>
        <taxon>rosids</taxon>
        <taxon>fabids</taxon>
        <taxon>Rosales</taxon>
        <taxon>Cannabaceae</taxon>
        <taxon>Cannabis</taxon>
    </lineage>
</organism>
<name>A0A803RAP1_CANSA</name>
<evidence type="ECO:0000256" key="1">
    <source>
        <dbReference type="SAM" id="Phobius"/>
    </source>
</evidence>
<proteinExistence type="predicted"/>
<dbReference type="EnsemblPlants" id="novel_model_7130_5bd9a17a">
    <property type="protein sequence ID" value="cds.novel_model_7130_5bd9a17a"/>
    <property type="gene ID" value="novel_gene_3752_5bd9a17a"/>
</dbReference>
<keyword evidence="1" id="KW-0812">Transmembrane</keyword>
<keyword evidence="1" id="KW-1133">Transmembrane helix</keyword>